<name>A0A7D9N5K9_LACJH</name>
<dbReference type="EMBL" id="CP006811">
    <property type="protein sequence ID" value="AHA97044.1"/>
    <property type="molecule type" value="Genomic_DNA"/>
</dbReference>
<dbReference type="SMR" id="A0A7D9N5K9"/>
<evidence type="ECO:0000256" key="1">
    <source>
        <dbReference type="ARBA" id="ARBA00023025"/>
    </source>
</evidence>
<keyword evidence="1" id="KW-0079">Bacteriocin immunity</keyword>
<protein>
    <submittedName>
        <fullName evidence="2">Enterocin A immunity protein</fullName>
    </submittedName>
</protein>
<dbReference type="InterPro" id="IPR023130">
    <property type="entry name" value="Ta0600-like_sf"/>
</dbReference>
<organism evidence="2 3">
    <name type="scientific">Lactobacillus johnsonii N6.2</name>
    <dbReference type="NCBI Taxonomy" id="1408186"/>
    <lineage>
        <taxon>Bacteria</taxon>
        <taxon>Bacillati</taxon>
        <taxon>Bacillota</taxon>
        <taxon>Bacilli</taxon>
        <taxon>Lactobacillales</taxon>
        <taxon>Lactobacillaceae</taxon>
        <taxon>Lactobacillus</taxon>
    </lineage>
</organism>
<dbReference type="Gene3D" id="1.20.1440.50">
    <property type="entry name" value="Ta0600-like"/>
    <property type="match status" value="1"/>
</dbReference>
<reference evidence="2 3" key="1">
    <citation type="journal article" date="2014" name="Genome Announc.">
        <title>Complete Genome Sequences of Lactobacillus johnsonii Strain N6.2 and Lactobacillus reuteri Strain TD1.</title>
        <authorList>
            <person name="Leonard M.T."/>
            <person name="Valladares R.B."/>
            <person name="Ardissone A."/>
            <person name="Gonzalez C.F."/>
            <person name="Lorca G.L."/>
            <person name="Triplett E.W."/>
        </authorList>
    </citation>
    <scope>NUCLEOTIDE SEQUENCE [LARGE SCALE GENOMIC DNA]</scope>
    <source>
        <strain evidence="2 3">N6.2</strain>
    </source>
</reference>
<dbReference type="Pfam" id="PF08951">
    <property type="entry name" value="EntA_Immun"/>
    <property type="match status" value="1"/>
</dbReference>
<gene>
    <name evidence="2" type="ORF">T285_03010</name>
</gene>
<dbReference type="RefSeq" id="WP_011161719.1">
    <property type="nucleotide sequence ID" value="NC_022909.1"/>
</dbReference>
<dbReference type="AlphaFoldDB" id="A0A7D9N5K9"/>
<evidence type="ECO:0000313" key="3">
    <source>
        <dbReference type="Proteomes" id="UP000018522"/>
    </source>
</evidence>
<dbReference type="GO" id="GO:0030153">
    <property type="term" value="P:bacteriocin immunity"/>
    <property type="evidence" value="ECO:0007669"/>
    <property type="project" value="UniProtKB-KW"/>
</dbReference>
<dbReference type="InterPro" id="IPR015046">
    <property type="entry name" value="LciA_Immunity-like"/>
</dbReference>
<dbReference type="KEGG" id="ljn:T285_03010"/>
<evidence type="ECO:0000313" key="2">
    <source>
        <dbReference type="EMBL" id="AHA97044.1"/>
    </source>
</evidence>
<accession>A0A7D9N5K9</accession>
<sequence length="96" mass="10815">MKINDSSLKEILIKAKNQSDVVTDLKAQELIEGALEKLDKKTNVKRVIFNLKQDINMYSVAHGFKLPETLTKLQLLLDKDPDKWAGAGETLSLTNF</sequence>
<dbReference type="SUPFAM" id="SSF109797">
    <property type="entry name" value="Bacteriocin immunity protein-like"/>
    <property type="match status" value="1"/>
</dbReference>
<proteinExistence type="predicted"/>
<dbReference type="Proteomes" id="UP000018522">
    <property type="component" value="Chromosome"/>
</dbReference>
<dbReference type="GeneID" id="83570040"/>